<evidence type="ECO:0008006" key="4">
    <source>
        <dbReference type="Google" id="ProtNLM"/>
    </source>
</evidence>
<sequence>MKKLIIAIGCFTAIVLMSSCTADPVESSNNETLKTKNQVILPANQSAIDGVDPPRP</sequence>
<accession>A0ABS6XRQ5</accession>
<evidence type="ECO:0000256" key="1">
    <source>
        <dbReference type="SAM" id="SignalP"/>
    </source>
</evidence>
<protein>
    <recommendedName>
        <fullName evidence="4">Lipoprotein</fullName>
    </recommendedName>
</protein>
<feature type="chain" id="PRO_5047094953" description="Lipoprotein" evidence="1">
    <location>
        <begin position="23"/>
        <end position="56"/>
    </location>
</feature>
<evidence type="ECO:0000313" key="3">
    <source>
        <dbReference type="Proteomes" id="UP000812031"/>
    </source>
</evidence>
<reference evidence="2 3" key="1">
    <citation type="submission" date="2021-07" db="EMBL/GenBank/DDBJ databases">
        <title>Flavobacterium sp. nov. isolated from sediment on the Taihu Lake.</title>
        <authorList>
            <person name="Qu J.-H."/>
        </authorList>
    </citation>
    <scope>NUCLEOTIDE SEQUENCE [LARGE SCALE GENOMIC DNA]</scope>
    <source>
        <strain evidence="2 3">NAS39</strain>
    </source>
</reference>
<keyword evidence="3" id="KW-1185">Reference proteome</keyword>
<dbReference type="RefSeq" id="WP_219315869.1">
    <property type="nucleotide sequence ID" value="NZ_JAHWYN010000002.1"/>
</dbReference>
<gene>
    <name evidence="2" type="ORF">KZH69_02425</name>
</gene>
<keyword evidence="1" id="KW-0732">Signal</keyword>
<name>A0ABS6XRQ5_9FLAO</name>
<evidence type="ECO:0000313" key="2">
    <source>
        <dbReference type="EMBL" id="MBW4359331.1"/>
    </source>
</evidence>
<feature type="signal peptide" evidence="1">
    <location>
        <begin position="1"/>
        <end position="22"/>
    </location>
</feature>
<organism evidence="2 3">
    <name type="scientific">Flavobacterium taihuense</name>
    <dbReference type="NCBI Taxonomy" id="2857508"/>
    <lineage>
        <taxon>Bacteria</taxon>
        <taxon>Pseudomonadati</taxon>
        <taxon>Bacteroidota</taxon>
        <taxon>Flavobacteriia</taxon>
        <taxon>Flavobacteriales</taxon>
        <taxon>Flavobacteriaceae</taxon>
        <taxon>Flavobacterium</taxon>
    </lineage>
</organism>
<dbReference type="EMBL" id="JAHWYN010000002">
    <property type="protein sequence ID" value="MBW4359331.1"/>
    <property type="molecule type" value="Genomic_DNA"/>
</dbReference>
<comment type="caution">
    <text evidence="2">The sequence shown here is derived from an EMBL/GenBank/DDBJ whole genome shotgun (WGS) entry which is preliminary data.</text>
</comment>
<dbReference type="Proteomes" id="UP000812031">
    <property type="component" value="Unassembled WGS sequence"/>
</dbReference>
<dbReference type="PROSITE" id="PS51257">
    <property type="entry name" value="PROKAR_LIPOPROTEIN"/>
    <property type="match status" value="1"/>
</dbReference>
<proteinExistence type="predicted"/>